<keyword evidence="2" id="KW-1185">Reference proteome</keyword>
<dbReference type="InterPro" id="IPR025004">
    <property type="entry name" value="SenN/SenS"/>
</dbReference>
<evidence type="ECO:0000313" key="2">
    <source>
        <dbReference type="Proteomes" id="UP001165287"/>
    </source>
</evidence>
<dbReference type="Proteomes" id="UP001165287">
    <property type="component" value="Unassembled WGS sequence"/>
</dbReference>
<evidence type="ECO:0000313" key="1">
    <source>
        <dbReference type="EMBL" id="MBZ5752928.1"/>
    </source>
</evidence>
<dbReference type="Pfam" id="PF13040">
    <property type="entry name" value="Fur_reg_FbpB"/>
    <property type="match status" value="1"/>
</dbReference>
<sequence>MKKKTLKQLMNENKNHILKDKTLIEKIYKKIEDRKLKSNK</sequence>
<protein>
    <submittedName>
        <fullName evidence="1">FbpB family small basic protein</fullName>
    </submittedName>
</protein>
<accession>A0ABS7UY44</accession>
<proteinExistence type="predicted"/>
<comment type="caution">
    <text evidence="1">The sequence shown here is derived from an EMBL/GenBank/DDBJ whole genome shotgun (WGS) entry which is preliminary data.</text>
</comment>
<gene>
    <name evidence="1" type="ORF">K9V48_22500</name>
</gene>
<dbReference type="EMBL" id="JAIQUM010000075">
    <property type="protein sequence ID" value="MBZ5752928.1"/>
    <property type="molecule type" value="Genomic_DNA"/>
</dbReference>
<name>A0ABS7UY44_9BACI</name>
<reference evidence="1" key="1">
    <citation type="submission" date="2024-05" db="EMBL/GenBank/DDBJ databases">
        <title>Metabacillus sp. nov., isolated from the rhizosphere soil of tomato plants.</title>
        <authorList>
            <person name="Ma R."/>
        </authorList>
    </citation>
    <scope>NUCLEOTIDE SEQUENCE</scope>
    <source>
        <strain evidence="1">DBTR6</strain>
    </source>
</reference>
<organism evidence="1 2">
    <name type="scientific">Metabacillus rhizolycopersici</name>
    <dbReference type="NCBI Taxonomy" id="2875709"/>
    <lineage>
        <taxon>Bacteria</taxon>
        <taxon>Bacillati</taxon>
        <taxon>Bacillota</taxon>
        <taxon>Bacilli</taxon>
        <taxon>Bacillales</taxon>
        <taxon>Bacillaceae</taxon>
        <taxon>Metabacillus</taxon>
    </lineage>
</organism>